<sequence>PDELLSQPQPVNGNIGISTVTSIQNNNAKRPTAPSPQQQQQPVSRYHPREVPPRFRHQDQKSLVKRGQQIPGIAANLGLATKVLNQESESSTVVCQERTVTETPPGMPPIRDLVSHSPNQLDLNHGSLGSHYESSHWGISLLQR</sequence>
<dbReference type="InterPro" id="IPR052068">
    <property type="entry name" value="GW182_domain"/>
</dbReference>
<evidence type="ECO:0000313" key="3">
    <source>
        <dbReference type="Proteomes" id="UP001162483"/>
    </source>
</evidence>
<dbReference type="EMBL" id="CATNWA010000616">
    <property type="protein sequence ID" value="CAI9537535.1"/>
    <property type="molecule type" value="Genomic_DNA"/>
</dbReference>
<feature type="region of interest" description="Disordered" evidence="1">
    <location>
        <begin position="87"/>
        <end position="109"/>
    </location>
</feature>
<reference evidence="2" key="1">
    <citation type="submission" date="2023-05" db="EMBL/GenBank/DDBJ databases">
        <authorList>
            <person name="Stuckert A."/>
        </authorList>
    </citation>
    <scope>NUCLEOTIDE SEQUENCE</scope>
</reference>
<dbReference type="PANTHER" id="PTHR13020:SF28">
    <property type="entry name" value="TRINUCLEOTIDE REPEAT-CONTAINING GENE 6A PROTEIN"/>
    <property type="match status" value="1"/>
</dbReference>
<accession>A0ABN9ATJ5</accession>
<comment type="caution">
    <text evidence="2">The sequence shown here is derived from an EMBL/GenBank/DDBJ whole genome shotgun (WGS) entry which is preliminary data.</text>
</comment>
<dbReference type="Proteomes" id="UP001162483">
    <property type="component" value="Unassembled WGS sequence"/>
</dbReference>
<organism evidence="2 3">
    <name type="scientific">Staurois parvus</name>
    <dbReference type="NCBI Taxonomy" id="386267"/>
    <lineage>
        <taxon>Eukaryota</taxon>
        <taxon>Metazoa</taxon>
        <taxon>Chordata</taxon>
        <taxon>Craniata</taxon>
        <taxon>Vertebrata</taxon>
        <taxon>Euteleostomi</taxon>
        <taxon>Amphibia</taxon>
        <taxon>Batrachia</taxon>
        <taxon>Anura</taxon>
        <taxon>Neobatrachia</taxon>
        <taxon>Ranoidea</taxon>
        <taxon>Ranidae</taxon>
        <taxon>Staurois</taxon>
    </lineage>
</organism>
<gene>
    <name evidence="2" type="ORF">SPARVUS_LOCUS1244467</name>
</gene>
<feature type="compositionally biased region" description="Polar residues" evidence="1">
    <location>
        <begin position="1"/>
        <end position="29"/>
    </location>
</feature>
<feature type="non-terminal residue" evidence="2">
    <location>
        <position position="1"/>
    </location>
</feature>
<protein>
    <submittedName>
        <fullName evidence="2">Uncharacterized protein</fullName>
    </submittedName>
</protein>
<keyword evidence="3" id="KW-1185">Reference proteome</keyword>
<evidence type="ECO:0000256" key="1">
    <source>
        <dbReference type="SAM" id="MobiDB-lite"/>
    </source>
</evidence>
<name>A0ABN9ATJ5_9NEOB</name>
<proteinExistence type="predicted"/>
<dbReference type="PANTHER" id="PTHR13020">
    <property type="entry name" value="TRINUCLEOTIDE REPEAT-CONTAINING GENE 6"/>
    <property type="match status" value="1"/>
</dbReference>
<evidence type="ECO:0000313" key="2">
    <source>
        <dbReference type="EMBL" id="CAI9537535.1"/>
    </source>
</evidence>
<feature type="region of interest" description="Disordered" evidence="1">
    <location>
        <begin position="1"/>
        <end position="62"/>
    </location>
</feature>
<feature type="compositionally biased region" description="Basic and acidic residues" evidence="1">
    <location>
        <begin position="47"/>
        <end position="62"/>
    </location>
</feature>